<dbReference type="Proteomes" id="UP000639775">
    <property type="component" value="Unassembled WGS sequence"/>
</dbReference>
<evidence type="ECO:0000313" key="2">
    <source>
        <dbReference type="EMBL" id="NHQ75876.1"/>
    </source>
</evidence>
<dbReference type="Pfam" id="PF01841">
    <property type="entry name" value="Transglut_core"/>
    <property type="match status" value="1"/>
</dbReference>
<keyword evidence="3" id="KW-1185">Reference proteome</keyword>
<gene>
    <name evidence="2" type="ORF">HAT86_15610</name>
</gene>
<dbReference type="Gene3D" id="3.10.620.30">
    <property type="match status" value="1"/>
</dbReference>
<dbReference type="InterPro" id="IPR038765">
    <property type="entry name" value="Papain-like_cys_pep_sf"/>
</dbReference>
<name>A0A967BGM0_9RHOB</name>
<dbReference type="AlphaFoldDB" id="A0A967BGM0"/>
<comment type="caution">
    <text evidence="2">The sequence shown here is derived from an EMBL/GenBank/DDBJ whole genome shotgun (WGS) entry which is preliminary data.</text>
</comment>
<dbReference type="SUPFAM" id="SSF54001">
    <property type="entry name" value="Cysteine proteinases"/>
    <property type="match status" value="1"/>
</dbReference>
<proteinExistence type="predicted"/>
<organism evidence="2 3">
    <name type="scientific">Roseovarius gahaiensis</name>
    <dbReference type="NCBI Taxonomy" id="2716691"/>
    <lineage>
        <taxon>Bacteria</taxon>
        <taxon>Pseudomonadati</taxon>
        <taxon>Pseudomonadota</taxon>
        <taxon>Alphaproteobacteria</taxon>
        <taxon>Rhodobacterales</taxon>
        <taxon>Roseobacteraceae</taxon>
        <taxon>Roseovarius</taxon>
    </lineage>
</organism>
<evidence type="ECO:0000259" key="1">
    <source>
        <dbReference type="Pfam" id="PF01841"/>
    </source>
</evidence>
<feature type="domain" description="Transglutaminase-like" evidence="1">
    <location>
        <begin position="100"/>
        <end position="193"/>
    </location>
</feature>
<accession>A0A967BGM0</accession>
<reference evidence="2" key="1">
    <citation type="submission" date="2020-03" db="EMBL/GenBank/DDBJ databases">
        <title>Roseovarius gahaiensis sp. nov., isolated from Gahai Saline Lake, China.</title>
        <authorList>
            <person name="Sun X."/>
        </authorList>
    </citation>
    <scope>NUCLEOTIDE SEQUENCE</scope>
    <source>
        <strain evidence="2">GH877</strain>
    </source>
</reference>
<sequence>MHLTYSARLPDLAREVLIPGGLVTPHGTCTAVPTPEMTEVVETTTDQRAYRMIPGSAEFSVKFQVTPSVGKYADAIFTPHPSRFTRFAEDLLDEITEVVGDLTGTERAIAVACHVASRFTYGHPDTRFNDGFDVIPALGCGLTEGSCVDINTYFIAALRAAGIEAGYITGFFFPQEKGGTCEDGHCWVVTRIDGATAEWDIAHHLKLGTHDIRPDLNPKPGRRFACFHSMGLNFPDLGICEMKALIEPTAVADGRVSNFAAPNIRVVETAPA</sequence>
<dbReference type="InterPro" id="IPR002931">
    <property type="entry name" value="Transglutaminase-like"/>
</dbReference>
<evidence type="ECO:0000313" key="3">
    <source>
        <dbReference type="Proteomes" id="UP000639775"/>
    </source>
</evidence>
<protein>
    <submittedName>
        <fullName evidence="2">Transglutaminase domain-containing protein</fullName>
    </submittedName>
</protein>
<dbReference type="EMBL" id="JAAORB010000052">
    <property type="protein sequence ID" value="NHQ75876.1"/>
    <property type="molecule type" value="Genomic_DNA"/>
</dbReference>